<dbReference type="OrthoDB" id="9809772at2"/>
<proteinExistence type="predicted"/>
<dbReference type="InterPro" id="IPR036271">
    <property type="entry name" value="Tet_transcr_reg_TetR-rel_C_sf"/>
</dbReference>
<sequence>MNKKSQILKLAEQKVRTGGYDNFSFRELADEIGIKSSSVHYYFRTKADLAAQLAHEYTDVFLASLQNEKEKQPNNSAIALYITAFKTALEKDNQMCLCGLLGAQSDALPEKVNVEIKRFFELNIQWLQQTYIEEQSMPVASAKVKAMQLLASLEGMMILAKVLNDKTAFDTLNHYL</sequence>
<reference evidence="6 7" key="1">
    <citation type="submission" date="2019-05" db="EMBL/GenBank/DDBJ databases">
        <title>Colwellia ponticola sp. nov., isolated from seawater.</title>
        <authorList>
            <person name="Yoon J.-H."/>
        </authorList>
    </citation>
    <scope>NUCLEOTIDE SEQUENCE [LARGE SCALE GENOMIC DNA]</scope>
    <source>
        <strain evidence="6 7">OISW-25</strain>
    </source>
</reference>
<evidence type="ECO:0000259" key="5">
    <source>
        <dbReference type="PROSITE" id="PS50977"/>
    </source>
</evidence>
<dbReference type="PROSITE" id="PS50977">
    <property type="entry name" value="HTH_TETR_2"/>
    <property type="match status" value="1"/>
</dbReference>
<evidence type="ECO:0000256" key="1">
    <source>
        <dbReference type="ARBA" id="ARBA00023015"/>
    </source>
</evidence>
<dbReference type="GO" id="GO:0003677">
    <property type="term" value="F:DNA binding"/>
    <property type="evidence" value="ECO:0007669"/>
    <property type="project" value="UniProtKB-UniRule"/>
</dbReference>
<comment type="caution">
    <text evidence="6">The sequence shown here is derived from an EMBL/GenBank/DDBJ whole genome shotgun (WGS) entry which is preliminary data.</text>
</comment>
<keyword evidence="7" id="KW-1185">Reference proteome</keyword>
<dbReference type="PANTHER" id="PTHR47506:SF6">
    <property type="entry name" value="HTH-TYPE TRANSCRIPTIONAL REPRESSOR NEMR"/>
    <property type="match status" value="1"/>
</dbReference>
<organism evidence="6 7">
    <name type="scientific">Colwellia ponticola</name>
    <dbReference type="NCBI Taxonomy" id="2304625"/>
    <lineage>
        <taxon>Bacteria</taxon>
        <taxon>Pseudomonadati</taxon>
        <taxon>Pseudomonadota</taxon>
        <taxon>Gammaproteobacteria</taxon>
        <taxon>Alteromonadales</taxon>
        <taxon>Colwelliaceae</taxon>
        <taxon>Colwellia</taxon>
    </lineage>
</organism>
<dbReference type="AlphaFoldDB" id="A0A8H2JJZ3"/>
<dbReference type="RefSeq" id="WP_138624335.1">
    <property type="nucleotide sequence ID" value="NZ_SZVP01000019.1"/>
</dbReference>
<dbReference type="EMBL" id="SZVP01000019">
    <property type="protein sequence ID" value="TMM41977.1"/>
    <property type="molecule type" value="Genomic_DNA"/>
</dbReference>
<evidence type="ECO:0000256" key="2">
    <source>
        <dbReference type="ARBA" id="ARBA00023125"/>
    </source>
</evidence>
<feature type="DNA-binding region" description="H-T-H motif" evidence="4">
    <location>
        <begin position="24"/>
        <end position="43"/>
    </location>
</feature>
<evidence type="ECO:0000256" key="4">
    <source>
        <dbReference type="PROSITE-ProRule" id="PRU00335"/>
    </source>
</evidence>
<evidence type="ECO:0000256" key="3">
    <source>
        <dbReference type="ARBA" id="ARBA00023163"/>
    </source>
</evidence>
<dbReference type="SUPFAM" id="SSF46689">
    <property type="entry name" value="Homeodomain-like"/>
    <property type="match status" value="1"/>
</dbReference>
<feature type="domain" description="HTH tetR-type" evidence="5">
    <location>
        <begin position="1"/>
        <end position="61"/>
    </location>
</feature>
<dbReference type="Gene3D" id="1.10.357.10">
    <property type="entry name" value="Tetracycline Repressor, domain 2"/>
    <property type="match status" value="1"/>
</dbReference>
<keyword evidence="3" id="KW-0804">Transcription</keyword>
<dbReference type="InterPro" id="IPR001647">
    <property type="entry name" value="HTH_TetR"/>
</dbReference>
<accession>A0A8H2JJZ3</accession>
<dbReference type="SUPFAM" id="SSF48498">
    <property type="entry name" value="Tetracyclin repressor-like, C-terminal domain"/>
    <property type="match status" value="1"/>
</dbReference>
<keyword evidence="1" id="KW-0805">Transcription regulation</keyword>
<dbReference type="Pfam" id="PF00440">
    <property type="entry name" value="TetR_N"/>
    <property type="match status" value="1"/>
</dbReference>
<name>A0A8H2JJZ3_9GAMM</name>
<keyword evidence="2 4" id="KW-0238">DNA-binding</keyword>
<evidence type="ECO:0000313" key="6">
    <source>
        <dbReference type="EMBL" id="TMM41977.1"/>
    </source>
</evidence>
<dbReference type="Proteomes" id="UP000307702">
    <property type="component" value="Unassembled WGS sequence"/>
</dbReference>
<dbReference type="PANTHER" id="PTHR47506">
    <property type="entry name" value="TRANSCRIPTIONAL REGULATORY PROTEIN"/>
    <property type="match status" value="1"/>
</dbReference>
<gene>
    <name evidence="6" type="ORF">FCS21_14860</name>
</gene>
<protein>
    <submittedName>
        <fullName evidence="6">TetR/AcrR family transcriptional regulator</fullName>
    </submittedName>
</protein>
<dbReference type="InterPro" id="IPR009057">
    <property type="entry name" value="Homeodomain-like_sf"/>
</dbReference>
<evidence type="ECO:0000313" key="7">
    <source>
        <dbReference type="Proteomes" id="UP000307702"/>
    </source>
</evidence>